<dbReference type="Pfam" id="PF01764">
    <property type="entry name" value="Lipase_3"/>
    <property type="match status" value="1"/>
</dbReference>
<reference evidence="3 4" key="1">
    <citation type="submission" date="2018-02" db="EMBL/GenBank/DDBJ databases">
        <title>Sphingobacterium KA21.</title>
        <authorList>
            <person name="Vasarhelyi B.M."/>
            <person name="Deshmukh S."/>
            <person name="Balint B."/>
            <person name="Kukolya J."/>
        </authorList>
    </citation>
    <scope>NUCLEOTIDE SEQUENCE [LARGE SCALE GENOMIC DNA]</scope>
    <source>
        <strain evidence="3 4">Ka21</strain>
    </source>
</reference>
<dbReference type="Proteomes" id="UP000618319">
    <property type="component" value="Unassembled WGS sequence"/>
</dbReference>
<protein>
    <submittedName>
        <fullName evidence="3">Lipase</fullName>
    </submittedName>
</protein>
<name>A0ABR9T7N1_9SPHI</name>
<dbReference type="InterPro" id="IPR029058">
    <property type="entry name" value="AB_hydrolase_fold"/>
</dbReference>
<dbReference type="PANTHER" id="PTHR45856">
    <property type="entry name" value="ALPHA/BETA-HYDROLASES SUPERFAMILY PROTEIN"/>
    <property type="match status" value="1"/>
</dbReference>
<dbReference type="InterPro" id="IPR002921">
    <property type="entry name" value="Fungal_lipase-type"/>
</dbReference>
<gene>
    <name evidence="3" type="ORF">C4F40_10150</name>
</gene>
<evidence type="ECO:0000256" key="1">
    <source>
        <dbReference type="SAM" id="SignalP"/>
    </source>
</evidence>
<dbReference type="CDD" id="cd00519">
    <property type="entry name" value="Lipase_3"/>
    <property type="match status" value="1"/>
</dbReference>
<feature type="chain" id="PRO_5045361870" evidence="1">
    <location>
        <begin position="20"/>
        <end position="371"/>
    </location>
</feature>
<dbReference type="EMBL" id="PSKQ01000019">
    <property type="protein sequence ID" value="MBE8721084.1"/>
    <property type="molecule type" value="Genomic_DNA"/>
</dbReference>
<keyword evidence="1" id="KW-0732">Signal</keyword>
<dbReference type="PANTHER" id="PTHR45856:SF11">
    <property type="entry name" value="FUNGAL LIPASE-LIKE DOMAIN-CONTAINING PROTEIN"/>
    <property type="match status" value="1"/>
</dbReference>
<evidence type="ECO:0000259" key="2">
    <source>
        <dbReference type="Pfam" id="PF01764"/>
    </source>
</evidence>
<feature type="domain" description="Fungal lipase-type" evidence="2">
    <location>
        <begin position="87"/>
        <end position="242"/>
    </location>
</feature>
<accession>A0ABR9T7N1</accession>
<proteinExistence type="predicted"/>
<dbReference type="Gene3D" id="3.40.50.1820">
    <property type="entry name" value="alpha/beta hydrolase"/>
    <property type="match status" value="1"/>
</dbReference>
<dbReference type="SUPFAM" id="SSF53474">
    <property type="entry name" value="alpha/beta-Hydrolases"/>
    <property type="match status" value="1"/>
</dbReference>
<sequence length="371" mass="42478">MKISLLTILCFYSFLTAYSQFPARKFSVGFDAKECDELLALNVAFSDTTKGDNFNGFQSGYKFLYRSQNIGLDNAWDLWVREDSTIVILLRGTTADPKSILADFYCAMMPAKGQVKLANNKNITYHLADDERAAVHAGFLIGFSYLSDDIAPKLDSLYKNGYYNYLIAGHSQGGSLCYLISSWMLHLKKSERYPLLQIKTYASAPPKVGNMYFAYDYDNLTRDGWAFSIVNSGDPVPEMPFTTQQVDIDMNEPNPILDMIKRFDNLPFFKRIMLKRAFRKMIKYSTKSSKSYQKYLGGYAGGVMNSMLPELQLPEAVNTTYFVRPGIPITLLVNNRYFDYFKVNDGAYYHHGITPYRFLLRQYYEGLTTLK</sequence>
<keyword evidence="4" id="KW-1185">Reference proteome</keyword>
<comment type="caution">
    <text evidence="3">The sequence shown here is derived from an EMBL/GenBank/DDBJ whole genome shotgun (WGS) entry which is preliminary data.</text>
</comment>
<dbReference type="InterPro" id="IPR051218">
    <property type="entry name" value="Sec_MonoDiacylglyc_Lipase"/>
</dbReference>
<evidence type="ECO:0000313" key="3">
    <source>
        <dbReference type="EMBL" id="MBE8721084.1"/>
    </source>
</evidence>
<feature type="signal peptide" evidence="1">
    <location>
        <begin position="1"/>
        <end position="19"/>
    </location>
</feature>
<dbReference type="RefSeq" id="WP_196938316.1">
    <property type="nucleotide sequence ID" value="NZ_MU158689.1"/>
</dbReference>
<evidence type="ECO:0000313" key="4">
    <source>
        <dbReference type="Proteomes" id="UP000618319"/>
    </source>
</evidence>
<organism evidence="3 4">
    <name type="scientific">Sphingobacterium pedocola</name>
    <dbReference type="NCBI Taxonomy" id="2082722"/>
    <lineage>
        <taxon>Bacteria</taxon>
        <taxon>Pseudomonadati</taxon>
        <taxon>Bacteroidota</taxon>
        <taxon>Sphingobacteriia</taxon>
        <taxon>Sphingobacteriales</taxon>
        <taxon>Sphingobacteriaceae</taxon>
        <taxon>Sphingobacterium</taxon>
    </lineage>
</organism>